<dbReference type="InterPro" id="IPR019605">
    <property type="entry name" value="Misato_II_tubulin-like"/>
</dbReference>
<dbReference type="GO" id="GO:0005737">
    <property type="term" value="C:cytoplasm"/>
    <property type="evidence" value="ECO:0007669"/>
    <property type="project" value="TreeGrafter"/>
</dbReference>
<dbReference type="InterPro" id="IPR036525">
    <property type="entry name" value="Tubulin/FtsZ_GTPase_sf"/>
</dbReference>
<proteinExistence type="predicted"/>
<evidence type="ECO:0000256" key="1">
    <source>
        <dbReference type="SAM" id="MobiDB-lite"/>
    </source>
</evidence>
<sequence>MSLNDSRELIFIQAGPASNWIGAHFWNLQENIVFQNSNDSIFNGPSLFRIKEKSDLANAMPRLVAIDTFGSIRSPHMETTPFMPNSVTVAWEGDIQTVIQDDKPQSNIKQNGHTPAVNGDFGNRYWTDCLLPTVKRKWKGEETVSIIKDFLDASSPEDVFASPTNSQKDSQENAQDNESPSALSSFAQGTDLYRLGGDAFEEFENHFHPLIEECDRPSGFSLLIDSDSGFSGVGLRLGEYLSEEFAKRPLLTSAVASSPVQNNRRWSSVCLNRIALYSAMEKAISWSSCSAWIPLMDVGDVCPTASRLAAGLTTLLTPMLLKYSHKYSTDLHAFVNSLAPTRKKMMSFSLVNEDLSLQFHSKLKWTHANTFSACQKSIPKSDSTHPLSLACQFSTRGFKLEDEQFIPFLPHSGGVACSIEQGLQPQLSCYLPTDVLNVPHFSSSAIASSCNQSSRSRAHVLLEAVSHWTEENQWLARGLKQHMDSAFRKLYNAYIETDELKQIQECAMDRLVEAYASMDG</sequence>
<dbReference type="EMBL" id="UYSG01000628">
    <property type="protein sequence ID" value="VDL19978.1"/>
    <property type="molecule type" value="Genomic_DNA"/>
</dbReference>
<dbReference type="Gene3D" id="3.40.50.1440">
    <property type="entry name" value="Tubulin/FtsZ, GTPase domain"/>
    <property type="match status" value="1"/>
</dbReference>
<dbReference type="Proteomes" id="UP000274504">
    <property type="component" value="Unassembled WGS sequence"/>
</dbReference>
<dbReference type="OrthoDB" id="271881at2759"/>
<organism evidence="5">
    <name type="scientific">Hymenolepis diminuta</name>
    <name type="common">Rat tapeworm</name>
    <dbReference type="NCBI Taxonomy" id="6216"/>
    <lineage>
        <taxon>Eukaryota</taxon>
        <taxon>Metazoa</taxon>
        <taxon>Spiralia</taxon>
        <taxon>Lophotrochozoa</taxon>
        <taxon>Platyhelminthes</taxon>
        <taxon>Cestoda</taxon>
        <taxon>Eucestoda</taxon>
        <taxon>Cyclophyllidea</taxon>
        <taxon>Hymenolepididae</taxon>
        <taxon>Hymenolepis</taxon>
    </lineage>
</organism>
<reference evidence="5" key="1">
    <citation type="submission" date="2017-02" db="UniProtKB">
        <authorList>
            <consortium name="WormBaseParasite"/>
        </authorList>
    </citation>
    <scope>IDENTIFICATION</scope>
</reference>
<dbReference type="STRING" id="6216.A0A0R3SD02"/>
<dbReference type="SUPFAM" id="SSF52490">
    <property type="entry name" value="Tubulin nucleotide-binding domain-like"/>
    <property type="match status" value="1"/>
</dbReference>
<name>A0A0R3SD02_HYMDI</name>
<dbReference type="GO" id="GO:0007005">
    <property type="term" value="P:mitochondrion organization"/>
    <property type="evidence" value="ECO:0007669"/>
    <property type="project" value="InterPro"/>
</dbReference>
<accession>A0A0R3SD02</accession>
<dbReference type="WBParaSite" id="HDID_0000251601-mRNA-1">
    <property type="protein sequence ID" value="HDID_0000251601-mRNA-1"/>
    <property type="gene ID" value="HDID_0000251601"/>
</dbReference>
<reference evidence="3 4" key="2">
    <citation type="submission" date="2018-11" db="EMBL/GenBank/DDBJ databases">
        <authorList>
            <consortium name="Pathogen Informatics"/>
        </authorList>
    </citation>
    <scope>NUCLEOTIDE SEQUENCE [LARGE SCALE GENOMIC DNA]</scope>
</reference>
<dbReference type="PANTHER" id="PTHR13391">
    <property type="entry name" value="MITOCHONDRIAL DISTRIBUTION REGULATOR MISATO"/>
    <property type="match status" value="1"/>
</dbReference>
<evidence type="ECO:0000313" key="3">
    <source>
        <dbReference type="EMBL" id="VDL19978.1"/>
    </source>
</evidence>
<evidence type="ECO:0000259" key="2">
    <source>
        <dbReference type="Pfam" id="PF10644"/>
    </source>
</evidence>
<dbReference type="AlphaFoldDB" id="A0A0R3SD02"/>
<dbReference type="PANTHER" id="PTHR13391:SF0">
    <property type="entry name" value="PROTEIN MISATO HOMOLOG 1"/>
    <property type="match status" value="1"/>
</dbReference>
<evidence type="ECO:0000313" key="4">
    <source>
        <dbReference type="Proteomes" id="UP000274504"/>
    </source>
</evidence>
<feature type="compositionally biased region" description="Polar residues" evidence="1">
    <location>
        <begin position="162"/>
        <end position="183"/>
    </location>
</feature>
<dbReference type="InterPro" id="IPR049942">
    <property type="entry name" value="DML1/Misato"/>
</dbReference>
<evidence type="ECO:0000313" key="5">
    <source>
        <dbReference type="WBParaSite" id="HDID_0000251601-mRNA-1"/>
    </source>
</evidence>
<feature type="region of interest" description="Disordered" evidence="1">
    <location>
        <begin position="158"/>
        <end position="183"/>
    </location>
</feature>
<protein>
    <submittedName>
        <fullName evidence="5">Misat_Tub_SegII domain-containing protein</fullName>
    </submittedName>
</protein>
<dbReference type="Pfam" id="PF10644">
    <property type="entry name" value="Misat_Tub_SegII"/>
    <property type="match status" value="1"/>
</dbReference>
<feature type="domain" description="Misato Segment II tubulin-like" evidence="2">
    <location>
        <begin position="7"/>
        <end position="107"/>
    </location>
</feature>
<gene>
    <name evidence="3" type="ORF">HDID_LOCUS2517</name>
</gene>